<dbReference type="Pfam" id="PF13087">
    <property type="entry name" value="AAA_12"/>
    <property type="match status" value="1"/>
</dbReference>
<name>A0AAU6SYA3_UNCXX</name>
<protein>
    <submittedName>
        <fullName evidence="8">AAA domain-containing protein</fullName>
    </submittedName>
</protein>
<dbReference type="InterPro" id="IPR050534">
    <property type="entry name" value="Coronavir_polyprotein_1ab"/>
</dbReference>
<keyword evidence="4" id="KW-0347">Helicase</keyword>
<sequence>MRVLKVGGAGLHKSELRAVDKMEKSLQDSWQAYAGIVIADSQGSMEIDCLIITHDRILVVELKEWNGSITSSNGIWYQNGRNRGKSPYQIKREHAQRIRTLLNSELENFLGYGLHVEAHVVLCGTATAENLPPSEKEFIHSLDEFLAIRKNYESIVGQNGVANFFIKSGKERPNTERNLSYIHRFFDGPNVEPKNLKVGRYTASKDVAWFTHRESLYNEFKAHDEKMPTLGGLIRRWDFSQLGTKSALQTTWANIVLRESNIGQYVRNQTVLPDYLLRSLNSLSEDDITEDTCEVYELRKTHSRLDEYMAIDLESWPKNKRIDVVRAALSPFDELHNLNIAHRDIALHNLWYASESSTVLASGFAASYFEHKGTISEHRKLLQSSDIKLPEDEFFEQSELIDPFRIDVFLLALVAYEICFSKKLDSSDTPEWTKPEEDLFGGALNAWFEKALQWDPKERYSNAGEMLCEFNKLTSSEQEIGLEDSKIFEELMNSSLIRHDINPFNLLNVYPAYPGTEGEAYSQLGSPNSKKVYLAQCEGSKVLVKVWSNVQVDKSDPAMNRRIKQFFSRLEDVKSAKLPTQSILDAGVMQGGGIFLVTDYIPGETLYSYVDSTDLDMLAKAQLCKEIIELVDLFHNRSIYHGDLHPENILIDKKEEGLNLALIDLLDFGSESPAFNADYSPSNPSSTDAFGRDRYSVYKMTEYILGDESSEIIKEEINRGLGKGDIVPISLTPILKSIEEALKPQTTVDQHEDEQKLGSLLELCWGSRQFPVEPKVLESLEEGFYFNVKWNNRAKEEVLDCYITGAKDTLQLQIDVEKRAITRVKLDENIPLSSVISASSKSTAYIQDRISVRQGSLCEQHPIVDVIMGLEPVIDLIVEKFSDNSEELPPLTEEEKLSIKPVDIWKSLSETETDMRTTVSVESGEVKEGSNGILIPYSVVGNEQIEFDFDDKLLVYSGNFSEPFGEINSFESNANYLSIKVRFDSAVRKLKLGSLLKIESIRNKSSRELRKKALDRVLSNKALISDLKDYFDPHSRIERAELSCEPSIEFLRSTYDEPGKKINERQLEAFQELIKYGPIGVLQGPPGTGKTTFIAKFIHYLYEFEGVKNVLLVGQQHSAVDNVAIKVQELCAQKGNDLDTIRVGNETLIDERMLVSHSRSLQRKSMHKFHREYDLRVKSLAQRLHLPEGLISEATRTYRALSPLTSLFDQLTLKYEDKAKKLGVTVVDNEELEAIYSEREDTWEKIKKVTAKLFDSTIGDLPKDTSQLFNKLNQIISARYGVNNPEKISRLKDVLIISKEWIDVLGGGEAGYEKFMLQTKQLVCGTLVGVGKPSLSIESAQFDWVIIDEAGRAQASELMVAMQSAKRVLLVGDHKQLPPFYHQEHLKFASKQLDVNADIFDESDFEKCFKACDGVTLNTQYRMIEPIGNLVSECFYASDMGKLHTGRGEAPNWYQDLPSPWNTGVTWVNSSSDAGEIKDKTGYVNQIEVDSILCLLKKLTAKDVISNLESLVSTESPFPIGIIAMYRAQRDLIEASLSKEEWMAPLRHLIKIDTVDSYQGQENQIILLSLVRDNRSKIQGFLKDGSRINVAISRAQERLVILGAQNMWKKDKSNSSLCDVLNFVEKQVESNSSDYQLISASELLGGSCE</sequence>
<dbReference type="PANTHER" id="PTHR43788">
    <property type="entry name" value="DNA2/NAM7 HELICASE FAMILY MEMBER"/>
    <property type="match status" value="1"/>
</dbReference>
<dbReference type="GO" id="GO:0005524">
    <property type="term" value="F:ATP binding"/>
    <property type="evidence" value="ECO:0007669"/>
    <property type="project" value="UniProtKB-KW"/>
</dbReference>
<feature type="domain" description="Protein kinase" evidence="6">
    <location>
        <begin position="518"/>
        <end position="785"/>
    </location>
</feature>
<dbReference type="SUPFAM" id="SSF52540">
    <property type="entry name" value="P-loop containing nucleoside triphosphate hydrolases"/>
    <property type="match status" value="1"/>
</dbReference>
<dbReference type="InterPro" id="IPR011009">
    <property type="entry name" value="Kinase-like_dom_sf"/>
</dbReference>
<dbReference type="CDD" id="cd18808">
    <property type="entry name" value="SF1_C_Upf1"/>
    <property type="match status" value="1"/>
</dbReference>
<dbReference type="EMBL" id="CP095340">
    <property type="protein sequence ID" value="XAG25009.1"/>
    <property type="molecule type" value="Genomic_DNA"/>
</dbReference>
<evidence type="ECO:0000256" key="4">
    <source>
        <dbReference type="ARBA" id="ARBA00022806"/>
    </source>
</evidence>
<dbReference type="InterPro" id="IPR003593">
    <property type="entry name" value="AAA+_ATPase"/>
</dbReference>
<dbReference type="Pfam" id="PF13086">
    <property type="entry name" value="AAA_11"/>
    <property type="match status" value="1"/>
</dbReference>
<evidence type="ECO:0000313" key="8">
    <source>
        <dbReference type="EMBL" id="XAG25009.1"/>
    </source>
</evidence>
<dbReference type="Pfam" id="PF08378">
    <property type="entry name" value="NERD"/>
    <property type="match status" value="1"/>
</dbReference>
<evidence type="ECO:0000259" key="7">
    <source>
        <dbReference type="PROSITE" id="PS50965"/>
    </source>
</evidence>
<keyword evidence="2" id="KW-0547">Nucleotide-binding</keyword>
<dbReference type="PROSITE" id="PS50011">
    <property type="entry name" value="PROTEIN_KINASE_DOM"/>
    <property type="match status" value="1"/>
</dbReference>
<dbReference type="InterPro" id="IPR041677">
    <property type="entry name" value="DNA2/NAM7_AAA_11"/>
</dbReference>
<dbReference type="InterPro" id="IPR027417">
    <property type="entry name" value="P-loop_NTPase"/>
</dbReference>
<dbReference type="Pfam" id="PF00069">
    <property type="entry name" value="Pkinase"/>
    <property type="match status" value="1"/>
</dbReference>
<evidence type="ECO:0000256" key="3">
    <source>
        <dbReference type="ARBA" id="ARBA00022801"/>
    </source>
</evidence>
<dbReference type="PROSITE" id="PS50965">
    <property type="entry name" value="NERD"/>
    <property type="match status" value="1"/>
</dbReference>
<proteinExistence type="inferred from homology"/>
<evidence type="ECO:0000256" key="2">
    <source>
        <dbReference type="ARBA" id="ARBA00022741"/>
    </source>
</evidence>
<accession>A0AAU6SYA3</accession>
<dbReference type="GO" id="GO:0004672">
    <property type="term" value="F:protein kinase activity"/>
    <property type="evidence" value="ECO:0007669"/>
    <property type="project" value="InterPro"/>
</dbReference>
<dbReference type="SMART" id="SM00382">
    <property type="entry name" value="AAA"/>
    <property type="match status" value="1"/>
</dbReference>
<organism evidence="8">
    <name type="scientific">bacterium 19CA03SA04</name>
    <dbReference type="NCBI Taxonomy" id="2920698"/>
    <lineage>
        <taxon>Bacteria</taxon>
    </lineage>
</organism>
<dbReference type="PANTHER" id="PTHR43788:SF8">
    <property type="entry name" value="DNA-BINDING PROTEIN SMUBP-2"/>
    <property type="match status" value="1"/>
</dbReference>
<keyword evidence="3" id="KW-0378">Hydrolase</keyword>
<evidence type="ECO:0000256" key="5">
    <source>
        <dbReference type="ARBA" id="ARBA00022840"/>
    </source>
</evidence>
<dbReference type="GO" id="GO:0016787">
    <property type="term" value="F:hydrolase activity"/>
    <property type="evidence" value="ECO:0007669"/>
    <property type="project" value="UniProtKB-KW"/>
</dbReference>
<keyword evidence="5" id="KW-0067">ATP-binding</keyword>
<dbReference type="SUPFAM" id="SSF56112">
    <property type="entry name" value="Protein kinase-like (PK-like)"/>
    <property type="match status" value="2"/>
</dbReference>
<dbReference type="InterPro" id="IPR041679">
    <property type="entry name" value="DNA2/NAM7-like_C"/>
</dbReference>
<dbReference type="SMART" id="SM00220">
    <property type="entry name" value="S_TKc"/>
    <property type="match status" value="1"/>
</dbReference>
<dbReference type="Gene3D" id="3.40.50.300">
    <property type="entry name" value="P-loop containing nucleotide triphosphate hydrolases"/>
    <property type="match status" value="2"/>
</dbReference>
<evidence type="ECO:0000259" key="6">
    <source>
        <dbReference type="PROSITE" id="PS50011"/>
    </source>
</evidence>
<dbReference type="Gene3D" id="1.10.510.10">
    <property type="entry name" value="Transferase(Phosphotransferase) domain 1"/>
    <property type="match status" value="2"/>
</dbReference>
<dbReference type="InterPro" id="IPR000719">
    <property type="entry name" value="Prot_kinase_dom"/>
</dbReference>
<reference evidence="8" key="1">
    <citation type="submission" date="2022-03" db="EMBL/GenBank/DDBJ databases">
        <title>Sea Food Isolates.</title>
        <authorList>
            <person name="Li c."/>
        </authorList>
    </citation>
    <scope>NUCLEOTIDE SEQUENCE</scope>
    <source>
        <strain evidence="8">19CA03SA04</strain>
    </source>
</reference>
<dbReference type="InterPro" id="IPR047187">
    <property type="entry name" value="SF1_C_Upf1"/>
</dbReference>
<feature type="domain" description="NERD" evidence="7">
    <location>
        <begin position="10"/>
        <end position="121"/>
    </location>
</feature>
<dbReference type="InterPro" id="IPR011528">
    <property type="entry name" value="NERD"/>
</dbReference>
<dbReference type="CDD" id="cd17934">
    <property type="entry name" value="DEXXQc_Upf1-like"/>
    <property type="match status" value="1"/>
</dbReference>
<dbReference type="GO" id="GO:0043139">
    <property type="term" value="F:5'-3' DNA helicase activity"/>
    <property type="evidence" value="ECO:0007669"/>
    <property type="project" value="TreeGrafter"/>
</dbReference>
<gene>
    <name evidence="8" type="ORF">MRM62_02160</name>
</gene>
<evidence type="ECO:0000256" key="1">
    <source>
        <dbReference type="ARBA" id="ARBA00007913"/>
    </source>
</evidence>
<comment type="similarity">
    <text evidence="1">Belongs to the DNA2/NAM7 helicase family.</text>
</comment>